<dbReference type="InterPro" id="IPR014745">
    <property type="entry name" value="MHC_II_a/b_N"/>
</dbReference>
<evidence type="ECO:0000256" key="3">
    <source>
        <dbReference type="ARBA" id="ARBA00022692"/>
    </source>
</evidence>
<dbReference type="Pfam" id="PF00993">
    <property type="entry name" value="MHC_II_alpha"/>
    <property type="match status" value="1"/>
</dbReference>
<keyword evidence="9" id="KW-0325">Glycoprotein</keyword>
<comment type="similarity">
    <text evidence="2 11">Belongs to the MHC class II family.</text>
</comment>
<evidence type="ECO:0000259" key="14">
    <source>
        <dbReference type="PROSITE" id="PS50835"/>
    </source>
</evidence>
<accession>A0A8J6GJN0</accession>
<dbReference type="SUPFAM" id="SSF48726">
    <property type="entry name" value="Immunoglobulin"/>
    <property type="match status" value="1"/>
</dbReference>
<dbReference type="Pfam" id="PF07654">
    <property type="entry name" value="C1-set"/>
    <property type="match status" value="1"/>
</dbReference>
<gene>
    <name evidence="15" type="ORF">LTLLF_145230</name>
</gene>
<evidence type="ECO:0000256" key="7">
    <source>
        <dbReference type="ARBA" id="ARBA00023136"/>
    </source>
</evidence>
<dbReference type="InterPro" id="IPR003597">
    <property type="entry name" value="Ig_C1-set"/>
</dbReference>
<keyword evidence="5 12" id="KW-1133">Transmembrane helix</keyword>
<dbReference type="Gene3D" id="2.60.40.10">
    <property type="entry name" value="Immunoglobulins"/>
    <property type="match status" value="1"/>
</dbReference>
<evidence type="ECO:0000313" key="16">
    <source>
        <dbReference type="Proteomes" id="UP000710432"/>
    </source>
</evidence>
<dbReference type="GO" id="GO:0002250">
    <property type="term" value="P:adaptive immune response"/>
    <property type="evidence" value="ECO:0007669"/>
    <property type="project" value="UniProtKB-KW"/>
</dbReference>
<dbReference type="InterPro" id="IPR013783">
    <property type="entry name" value="Ig-like_fold"/>
</dbReference>
<evidence type="ECO:0000256" key="2">
    <source>
        <dbReference type="ARBA" id="ARBA00007394"/>
    </source>
</evidence>
<evidence type="ECO:0000256" key="10">
    <source>
        <dbReference type="ARBA" id="ARBA00023182"/>
    </source>
</evidence>
<keyword evidence="10" id="KW-0491">MHC II</keyword>
<keyword evidence="8" id="KW-1015">Disulfide bond</keyword>
<dbReference type="SMART" id="SM00407">
    <property type="entry name" value="IGc1"/>
    <property type="match status" value="1"/>
</dbReference>
<dbReference type="GO" id="GO:0002504">
    <property type="term" value="P:antigen processing and presentation of peptide or polysaccharide antigen via MHC class II"/>
    <property type="evidence" value="ECO:0007669"/>
    <property type="project" value="UniProtKB-KW"/>
</dbReference>
<proteinExistence type="inferred from homology"/>
<keyword evidence="7 12" id="KW-0472">Membrane</keyword>
<dbReference type="InterPro" id="IPR011162">
    <property type="entry name" value="MHC_I/II-like_Ag-recog"/>
</dbReference>
<sequence length="349" mass="38778">MVLRVELVLAIHTLMRFLSPQGVWAIKGLSPHSPRRGKAESEQVLHLSQTCFSPPTLPSPNTADHMGYYGPAFYQSYSASGQFTHEFDGEQIFSVDLKNREVVWRLPEFGASLYSNFQNGLASIAMIRAHLDVLVERSNRTRAISEPPRVTVLPKSRVELGKPNVLICVVDDIFPPVIDVTWLRNGQPVTEGVAQTSFYSQPNHRFRKFHYLTFVPSAEDVYDCRVEHWGLDQPLLQHWEPQVLTPPPETTETLICYLGLAVGFVGFLLGTVLIVTGMCLPSVRRDTTPKRSFPKGLAVSLVLSVSLHPPTAEPALLWREMKKCHSKGTVVGKGGTGVRSCGAFLPHLA</sequence>
<evidence type="ECO:0000313" key="15">
    <source>
        <dbReference type="EMBL" id="KAH0512399.1"/>
    </source>
</evidence>
<dbReference type="InterPro" id="IPR001003">
    <property type="entry name" value="MHC_II_a_N"/>
</dbReference>
<dbReference type="AlphaFoldDB" id="A0A8J6GJN0"/>
<feature type="transmembrane region" description="Helical" evidence="12">
    <location>
        <begin position="257"/>
        <end position="283"/>
    </location>
</feature>
<dbReference type="PANTHER" id="PTHR19944:SF44">
    <property type="entry name" value="HLA CLASS II HISTOCOMPATIBILITY ANTIGEN, DO ALPHA CHAIN"/>
    <property type="match status" value="1"/>
</dbReference>
<keyword evidence="4" id="KW-0391">Immunity</keyword>
<feature type="signal peptide" evidence="13">
    <location>
        <begin position="1"/>
        <end position="25"/>
    </location>
</feature>
<comment type="subcellular location">
    <subcellularLocation>
        <location evidence="1">Membrane</location>
        <topology evidence="1">Single-pass type I membrane protein</topology>
    </subcellularLocation>
</comment>
<feature type="domain" description="Ig-like" evidence="14">
    <location>
        <begin position="148"/>
        <end position="228"/>
    </location>
</feature>
<organism evidence="15 16">
    <name type="scientific">Microtus ochrogaster</name>
    <name type="common">Prairie vole</name>
    <dbReference type="NCBI Taxonomy" id="79684"/>
    <lineage>
        <taxon>Eukaryota</taxon>
        <taxon>Metazoa</taxon>
        <taxon>Chordata</taxon>
        <taxon>Craniata</taxon>
        <taxon>Vertebrata</taxon>
        <taxon>Euteleostomi</taxon>
        <taxon>Mammalia</taxon>
        <taxon>Eutheria</taxon>
        <taxon>Euarchontoglires</taxon>
        <taxon>Glires</taxon>
        <taxon>Rodentia</taxon>
        <taxon>Myomorpha</taxon>
        <taxon>Muroidea</taxon>
        <taxon>Cricetidae</taxon>
        <taxon>Arvicolinae</taxon>
        <taxon>Microtus</taxon>
    </lineage>
</organism>
<dbReference type="PROSITE" id="PS50835">
    <property type="entry name" value="IG_LIKE"/>
    <property type="match status" value="1"/>
</dbReference>
<comment type="caution">
    <text evidence="15">The sequence shown here is derived from an EMBL/GenBank/DDBJ whole genome shotgun (WGS) entry which is preliminary data.</text>
</comment>
<name>A0A8J6GJN0_MICOH</name>
<evidence type="ECO:0000256" key="6">
    <source>
        <dbReference type="ARBA" id="ARBA00023130"/>
    </source>
</evidence>
<keyword evidence="6" id="KW-1064">Adaptive immunity</keyword>
<dbReference type="InterPro" id="IPR007110">
    <property type="entry name" value="Ig-like_dom"/>
</dbReference>
<keyword evidence="13" id="KW-0732">Signal</keyword>
<feature type="chain" id="PRO_5035187486" evidence="13">
    <location>
        <begin position="26"/>
        <end position="349"/>
    </location>
</feature>
<evidence type="ECO:0000256" key="9">
    <source>
        <dbReference type="ARBA" id="ARBA00023180"/>
    </source>
</evidence>
<dbReference type="FunFam" id="2.60.40.10:FF:000280">
    <property type="entry name" value="HLA class II histocompatibility antigen, DR alpha chain"/>
    <property type="match status" value="1"/>
</dbReference>
<dbReference type="SUPFAM" id="SSF54452">
    <property type="entry name" value="MHC antigen-recognition domain"/>
    <property type="match status" value="1"/>
</dbReference>
<evidence type="ECO:0000256" key="4">
    <source>
        <dbReference type="ARBA" id="ARBA00022859"/>
    </source>
</evidence>
<dbReference type="InterPro" id="IPR036179">
    <property type="entry name" value="Ig-like_dom_sf"/>
</dbReference>
<keyword evidence="3 12" id="KW-0812">Transmembrane</keyword>
<dbReference type="GO" id="GO:0042613">
    <property type="term" value="C:MHC class II protein complex"/>
    <property type="evidence" value="ECO:0007669"/>
    <property type="project" value="UniProtKB-KW"/>
</dbReference>
<dbReference type="InterPro" id="IPR003006">
    <property type="entry name" value="Ig/MHC_CS"/>
</dbReference>
<protein>
    <submittedName>
        <fullName evidence="15">HLA class II histocompatibility antigen, DO alpha chain</fullName>
    </submittedName>
</protein>
<evidence type="ECO:0000256" key="13">
    <source>
        <dbReference type="SAM" id="SignalP"/>
    </source>
</evidence>
<evidence type="ECO:0000256" key="5">
    <source>
        <dbReference type="ARBA" id="ARBA00022989"/>
    </source>
</evidence>
<dbReference type="SMART" id="SM00920">
    <property type="entry name" value="MHC_II_alpha"/>
    <property type="match status" value="1"/>
</dbReference>
<dbReference type="CDD" id="cd21004">
    <property type="entry name" value="IgC1_MHC_II_alpha_HLA_DO"/>
    <property type="match status" value="1"/>
</dbReference>
<dbReference type="PANTHER" id="PTHR19944">
    <property type="entry name" value="MHC CLASS II-RELATED"/>
    <property type="match status" value="1"/>
</dbReference>
<dbReference type="Gene3D" id="3.10.320.10">
    <property type="entry name" value="Class II Histocompatibility Antigen, M Beta Chain, Chain B, domain 1"/>
    <property type="match status" value="1"/>
</dbReference>
<evidence type="ECO:0000256" key="8">
    <source>
        <dbReference type="ARBA" id="ARBA00023157"/>
    </source>
</evidence>
<evidence type="ECO:0000256" key="12">
    <source>
        <dbReference type="SAM" id="Phobius"/>
    </source>
</evidence>
<dbReference type="EMBL" id="JAATJU010021982">
    <property type="protein sequence ID" value="KAH0512399.1"/>
    <property type="molecule type" value="Genomic_DNA"/>
</dbReference>
<dbReference type="PROSITE" id="PS00290">
    <property type="entry name" value="IG_MHC"/>
    <property type="match status" value="1"/>
</dbReference>
<evidence type="ECO:0000256" key="1">
    <source>
        <dbReference type="ARBA" id="ARBA00004479"/>
    </source>
</evidence>
<evidence type="ECO:0000256" key="11">
    <source>
        <dbReference type="RuleBase" id="RU004238"/>
    </source>
</evidence>
<dbReference type="InterPro" id="IPR050160">
    <property type="entry name" value="MHC/Immunoglobulin"/>
</dbReference>
<dbReference type="Proteomes" id="UP000710432">
    <property type="component" value="Unassembled WGS sequence"/>
</dbReference>
<reference evidence="15" key="1">
    <citation type="submission" date="2020-03" db="EMBL/GenBank/DDBJ databases">
        <title>Studies in the Genomics of Life Span.</title>
        <authorList>
            <person name="Glass D."/>
        </authorList>
    </citation>
    <scope>NUCLEOTIDE SEQUENCE</scope>
    <source>
        <strain evidence="15">LTLLF</strain>
        <tissue evidence="15">Muscle</tissue>
    </source>
</reference>
<dbReference type="GO" id="GO:0002682">
    <property type="term" value="P:regulation of immune system process"/>
    <property type="evidence" value="ECO:0007669"/>
    <property type="project" value="UniProtKB-ARBA"/>
</dbReference>